<feature type="region of interest" description="Disordered" evidence="3">
    <location>
        <begin position="1099"/>
        <end position="1127"/>
    </location>
</feature>
<dbReference type="Gene3D" id="3.80.10.10">
    <property type="entry name" value="Ribonuclease Inhibitor"/>
    <property type="match status" value="1"/>
</dbReference>
<feature type="compositionally biased region" description="Polar residues" evidence="3">
    <location>
        <begin position="1099"/>
        <end position="1117"/>
    </location>
</feature>
<reference evidence="4" key="1">
    <citation type="submission" date="2019-06" db="EMBL/GenBank/DDBJ databases">
        <authorList>
            <person name="Zheng W."/>
        </authorList>
    </citation>
    <scope>NUCLEOTIDE SEQUENCE</scope>
    <source>
        <strain evidence="4">QDHG01</strain>
    </source>
</reference>
<feature type="compositionally biased region" description="Polar residues" evidence="3">
    <location>
        <begin position="605"/>
        <end position="616"/>
    </location>
</feature>
<organism evidence="4 5">
    <name type="scientific">Halteria grandinella</name>
    <dbReference type="NCBI Taxonomy" id="5974"/>
    <lineage>
        <taxon>Eukaryota</taxon>
        <taxon>Sar</taxon>
        <taxon>Alveolata</taxon>
        <taxon>Ciliophora</taxon>
        <taxon>Intramacronucleata</taxon>
        <taxon>Spirotrichea</taxon>
        <taxon>Stichotrichia</taxon>
        <taxon>Sporadotrichida</taxon>
        <taxon>Halteriidae</taxon>
        <taxon>Halteria</taxon>
    </lineage>
</organism>
<dbReference type="InterPro" id="IPR050216">
    <property type="entry name" value="LRR_domain-containing"/>
</dbReference>
<proteinExistence type="predicted"/>
<dbReference type="SUPFAM" id="SSF52047">
    <property type="entry name" value="RNI-like"/>
    <property type="match status" value="1"/>
</dbReference>
<evidence type="ECO:0000256" key="3">
    <source>
        <dbReference type="SAM" id="MobiDB-lite"/>
    </source>
</evidence>
<dbReference type="SMART" id="SM00369">
    <property type="entry name" value="LRR_TYP"/>
    <property type="match status" value="3"/>
</dbReference>
<protein>
    <recommendedName>
        <fullName evidence="6">Leucine Rich Repeat family protein</fullName>
    </recommendedName>
</protein>
<feature type="region of interest" description="Disordered" evidence="3">
    <location>
        <begin position="605"/>
        <end position="626"/>
    </location>
</feature>
<dbReference type="InterPro" id="IPR036770">
    <property type="entry name" value="Ankyrin_rpt-contain_sf"/>
</dbReference>
<dbReference type="Proteomes" id="UP000785679">
    <property type="component" value="Unassembled WGS sequence"/>
</dbReference>
<dbReference type="PANTHER" id="PTHR48051">
    <property type="match status" value="1"/>
</dbReference>
<feature type="compositionally biased region" description="Polar residues" evidence="3">
    <location>
        <begin position="1"/>
        <end position="17"/>
    </location>
</feature>
<gene>
    <name evidence="4" type="ORF">FGO68_gene6590</name>
</gene>
<comment type="caution">
    <text evidence="4">The sequence shown here is derived from an EMBL/GenBank/DDBJ whole genome shotgun (WGS) entry which is preliminary data.</text>
</comment>
<feature type="region of interest" description="Disordered" evidence="3">
    <location>
        <begin position="1165"/>
        <end position="1184"/>
    </location>
</feature>
<accession>A0A8J8NGH4</accession>
<dbReference type="GO" id="GO:0005737">
    <property type="term" value="C:cytoplasm"/>
    <property type="evidence" value="ECO:0007669"/>
    <property type="project" value="TreeGrafter"/>
</dbReference>
<dbReference type="EMBL" id="RRYP01016703">
    <property type="protein sequence ID" value="TNV74701.1"/>
    <property type="molecule type" value="Genomic_DNA"/>
</dbReference>
<evidence type="ECO:0000256" key="1">
    <source>
        <dbReference type="ARBA" id="ARBA00022614"/>
    </source>
</evidence>
<keyword evidence="5" id="KW-1185">Reference proteome</keyword>
<dbReference type="InterPro" id="IPR001611">
    <property type="entry name" value="Leu-rich_rpt"/>
</dbReference>
<evidence type="ECO:0000256" key="2">
    <source>
        <dbReference type="ARBA" id="ARBA00022737"/>
    </source>
</evidence>
<evidence type="ECO:0008006" key="6">
    <source>
        <dbReference type="Google" id="ProtNLM"/>
    </source>
</evidence>
<dbReference type="OrthoDB" id="428236at2759"/>
<dbReference type="PROSITE" id="PS51450">
    <property type="entry name" value="LRR"/>
    <property type="match status" value="2"/>
</dbReference>
<keyword evidence="2" id="KW-0677">Repeat</keyword>
<dbReference type="InterPro" id="IPR003591">
    <property type="entry name" value="Leu-rich_rpt_typical-subtyp"/>
</dbReference>
<evidence type="ECO:0000313" key="5">
    <source>
        <dbReference type="Proteomes" id="UP000785679"/>
    </source>
</evidence>
<feature type="compositionally biased region" description="Polar residues" evidence="3">
    <location>
        <begin position="1165"/>
        <end position="1179"/>
    </location>
</feature>
<dbReference type="Gene3D" id="1.25.40.20">
    <property type="entry name" value="Ankyrin repeat-containing domain"/>
    <property type="match status" value="1"/>
</dbReference>
<dbReference type="PANTHER" id="PTHR48051:SF54">
    <property type="entry name" value="LEUCINE-RICH REPEAT-CONTAINING PROTEIN"/>
    <property type="match status" value="1"/>
</dbReference>
<dbReference type="InterPro" id="IPR032675">
    <property type="entry name" value="LRR_dom_sf"/>
</dbReference>
<dbReference type="SUPFAM" id="SSF48403">
    <property type="entry name" value="Ankyrin repeat"/>
    <property type="match status" value="1"/>
</dbReference>
<sequence>MFKPSKLSSAHTDNATTPEKVGGESKAADLQVEITLDLSSKELQYLPKIQTLLLQGSQPPPTIIDIRKNQIKSLPLQLFQLPLLRHLKLDHNMLNSLPESSPLLDISSCRLQSLTLSFNQIPSLPDWFFSAQGTLRGTLERLDLSFNQYSFIPDGICNFDNLKVLSIQGNQVSSLPCAISRLVKIEEFGLEWWQYIVGVDEVNIGKKILLGMMRDESVVTNRQTLRQIFEGLRLVNQSNTQSLGQPPQRIKFSSFYRLYKRTYSPLKLQREDDCRIKSLFQIICHFGHDYLMKQLLNEHKKLNLNHPEAKFSGQTLLQIALQTSDSEPFLENILDQHHFSLGNFEVYLNRPNEEFPLQRQLQLLHPIMITLKRKMIGITEKIIDIMIQDSSLNLPNGNLNLDIRDENRNSIFHLAFQLVQDESMKSQAIELCQKLVAISSDLNKRKVQTLIKFNDVNKQGMTPLDLAIELKINDAVDFAIESNQGTAQLLFDPNSNQNQRGLTPLHRCVQSHNHYALQKLLRSMSSRTLVRDKDFKRARDYCQRMLFMQKMIRIAEMLELIRVPQNVTGSQFMTVVHQVFRLQDSKAQCETVRPQSQQYLATAQKQSRNFKRSASSDLRDSHSNFKQQEMLGTTDKKPFKIEKPMPIDRLNQNYNKTIVETFQAFPTIQVQEEFLFAQKELSKIDPIQQNKNKRQKHKSVAVRGVNKHERKISQLKPRLAQPLPQHVQSQDQTSPGFNEDDPVVAIGEQILLSKGKLLFSSSVKREQINLAGSNAAFPQAEISNFDTFVFDDAEASEESPSALPSSKFQYVMTVNNSKLARRPYYKQLVKNEFEEQFCQVLEPPSFMMNKHAGSANDFAKKYAILYSVYQKALSSKRIETKRDAKEFFTILTHELLDPVEGLNLKPLTNEIVYLNDRLHHEFQSIHVSLHNQKEAIDEVLPVQKIRVAHQSLMKSSTPNLKLSSFASKKEHQLSNMIEQPTILRGPNFASNYSNEGPSGGMVLMKSLRQSVSLKQLIQGIRINAQNFTDSTNALINIEDQLRALQTKRQTMSHNYNQAARSQQAVLANKNNGARSQRVINQEQRPYFDISPNNQFKFLSKVNPTSPRGNSGQINSKDQIGPPSQLDTHQVSIQCKMNTAEKEYKPNQLLMDETDIKSPNPAEILQQTQAVSSEQSVSSKQMKRKQNNVVLDSNIRTVSINIEEAVVNVPSQLAQQQNITQGIKNRHSKMLQNGRDAFSPPQTEKDKAKQRQSKLAQTSQVTIPVNSQANILRQALAKPYVEIQKKQAIQQIRSQSTNNRQATFMKANVQAKFMQGFSSAAAAVNQAQFRLRQEKLRKEQRSIERAILKGQAQQNNPGS</sequence>
<feature type="region of interest" description="Disordered" evidence="3">
    <location>
        <begin position="1"/>
        <end position="24"/>
    </location>
</feature>
<name>A0A8J8NGH4_HALGN</name>
<keyword evidence="1" id="KW-0433">Leucine-rich repeat</keyword>
<evidence type="ECO:0000313" key="4">
    <source>
        <dbReference type="EMBL" id="TNV74701.1"/>
    </source>
</evidence>